<dbReference type="AlphaFoldDB" id="A0A7S7NWQ2"/>
<gene>
    <name evidence="2" type="ORF">IRI77_14825</name>
</gene>
<evidence type="ECO:0000259" key="1">
    <source>
        <dbReference type="Pfam" id="PF07638"/>
    </source>
</evidence>
<keyword evidence="3" id="KW-1185">Reference proteome</keyword>
<protein>
    <submittedName>
        <fullName evidence="2">RNA polymerase subunit sigma-70</fullName>
    </submittedName>
</protein>
<dbReference type="InterPro" id="IPR053812">
    <property type="entry name" value="HTH_Sigma70_ECF-like"/>
</dbReference>
<feature type="domain" description="RNA polymerase sigma-70 ECF-like HTH" evidence="1">
    <location>
        <begin position="38"/>
        <end position="220"/>
    </location>
</feature>
<dbReference type="InterPro" id="IPR011517">
    <property type="entry name" value="RNA_pol_sigma70_ECF-like"/>
</dbReference>
<evidence type="ECO:0000313" key="3">
    <source>
        <dbReference type="Proteomes" id="UP000593892"/>
    </source>
</evidence>
<accession>A0A7S7NWQ2</accession>
<dbReference type="KEGG" id="pfer:IRI77_14825"/>
<dbReference type="NCBIfam" id="TIGR02999">
    <property type="entry name" value="Sig-70_X6"/>
    <property type="match status" value="1"/>
</dbReference>
<dbReference type="Gene3D" id="1.10.10.10">
    <property type="entry name" value="Winged helix-like DNA-binding domain superfamily/Winged helix DNA-binding domain"/>
    <property type="match status" value="1"/>
</dbReference>
<name>A0A7S7NWQ2_PALFE</name>
<dbReference type="Pfam" id="PF07638">
    <property type="entry name" value="Sigma70_ECF"/>
    <property type="match status" value="1"/>
</dbReference>
<dbReference type="EMBL" id="CP063849">
    <property type="protein sequence ID" value="QOY91167.1"/>
    <property type="molecule type" value="Genomic_DNA"/>
</dbReference>
<proteinExistence type="predicted"/>
<sequence length="223" mass="25448">MVPAASKTWKSGWYTRLETGARRLRLSEADRSDIQPGKLTEWLERWQENGKPDAADVTAVVYTELRRLAARFLASERPNHTLQATALVHEVYLQLCRTPQYEWKNRAQFIAVAAQMMRRILVDHARKFRAAKRGFGKVLPLDEAQNLMVAQDPDLVVLDEALDRLAAEYPRQAQVVELRFFGGLNNEEAVEVLRAGGTDVSLRTVERDWRFARAWLEQAMGAG</sequence>
<dbReference type="InterPro" id="IPR036388">
    <property type="entry name" value="WH-like_DNA-bd_sf"/>
</dbReference>
<organism evidence="2 3">
    <name type="scientific">Paludibaculum fermentans</name>
    <dbReference type="NCBI Taxonomy" id="1473598"/>
    <lineage>
        <taxon>Bacteria</taxon>
        <taxon>Pseudomonadati</taxon>
        <taxon>Acidobacteriota</taxon>
        <taxon>Terriglobia</taxon>
        <taxon>Bryobacterales</taxon>
        <taxon>Bryobacteraceae</taxon>
        <taxon>Paludibaculum</taxon>
    </lineage>
</organism>
<dbReference type="Proteomes" id="UP000593892">
    <property type="component" value="Chromosome"/>
</dbReference>
<reference evidence="2 3" key="1">
    <citation type="submission" date="2020-10" db="EMBL/GenBank/DDBJ databases">
        <title>Complete genome sequence of Paludibaculum fermentans P105T, a facultatively anaerobic acidobacterium capable of dissimilatory Fe(III) reduction.</title>
        <authorList>
            <person name="Dedysh S.N."/>
            <person name="Beletsky A.V."/>
            <person name="Kulichevskaya I.S."/>
            <person name="Mardanov A.V."/>
            <person name="Ravin N.V."/>
        </authorList>
    </citation>
    <scope>NUCLEOTIDE SEQUENCE [LARGE SCALE GENOMIC DNA]</scope>
    <source>
        <strain evidence="2 3">P105</strain>
    </source>
</reference>
<evidence type="ECO:0000313" key="2">
    <source>
        <dbReference type="EMBL" id="QOY91167.1"/>
    </source>
</evidence>